<dbReference type="RefSeq" id="XP_018002085.1">
    <property type="nucleotide sequence ID" value="XM_018145859.1"/>
</dbReference>
<reference evidence="7 8" key="1">
    <citation type="submission" date="2015-06" db="EMBL/GenBank/DDBJ databases">
        <title>Draft genome of the ant-associated black yeast Phialophora attae CBS 131958.</title>
        <authorList>
            <person name="Moreno L.F."/>
            <person name="Stielow B.J."/>
            <person name="de Hoog S."/>
            <person name="Vicente V.A."/>
            <person name="Weiss V.A."/>
            <person name="de Vries M."/>
            <person name="Cruz L.M."/>
            <person name="Souza E.M."/>
        </authorList>
    </citation>
    <scope>NUCLEOTIDE SEQUENCE [LARGE SCALE GENOMIC DNA]</scope>
    <source>
        <strain evidence="7 8">CBS 131958</strain>
    </source>
</reference>
<dbReference type="PROSITE" id="PS00463">
    <property type="entry name" value="ZN2_CY6_FUNGAL_1"/>
    <property type="match status" value="1"/>
</dbReference>
<keyword evidence="1" id="KW-0805">Transcription regulation</keyword>
<name>A0A0N1H739_9EURO</name>
<gene>
    <name evidence="7" type="ORF">AB675_5630</name>
</gene>
<accession>A0A0N1H739</accession>
<keyword evidence="2" id="KW-0238">DNA-binding</keyword>
<evidence type="ECO:0000256" key="2">
    <source>
        <dbReference type="ARBA" id="ARBA00023125"/>
    </source>
</evidence>
<dbReference type="GeneID" id="28737739"/>
<dbReference type="InterPro" id="IPR053175">
    <property type="entry name" value="DHMBA_Reg_Transcription_Factor"/>
</dbReference>
<dbReference type="VEuPathDB" id="FungiDB:AB675_5630"/>
<dbReference type="Gene3D" id="4.10.240.10">
    <property type="entry name" value="Zn(2)-C6 fungal-type DNA-binding domain"/>
    <property type="match status" value="1"/>
</dbReference>
<dbReference type="PANTHER" id="PTHR38791">
    <property type="entry name" value="ZN(II)2CYS6 TRANSCRIPTION FACTOR (EUROFUNG)-RELATED-RELATED"/>
    <property type="match status" value="1"/>
</dbReference>
<keyword evidence="4" id="KW-0539">Nucleus</keyword>
<evidence type="ECO:0000259" key="6">
    <source>
        <dbReference type="PROSITE" id="PS50048"/>
    </source>
</evidence>
<dbReference type="GO" id="GO:0008270">
    <property type="term" value="F:zinc ion binding"/>
    <property type="evidence" value="ECO:0007669"/>
    <property type="project" value="InterPro"/>
</dbReference>
<proteinExistence type="predicted"/>
<sequence>MPYRGPPSKGCLTCRKRKIRCDQRPGICQNCEKAKRECGGYRDAVDMMFLDETQESSSTSNSTPRHAGSAPLPISLGPEQKTFSGDVDVLPTQLETQAMEFFFTHFTPQEHRQNTFFESAQHPLSNLSASAPDASSLALYNSVLALGLISLYHFPPEPLSAPLPEHASAKYLAAVRALNRAICDPYEVKKDATVLAVTILIMYETFANPDSKSPDPRQKHVSTLSAWSNHAEGAAALLEIRGPAQFATIDGRRLFVQAAIPICVNCMQRRIDLPECISDLTIAARTMPSHIEGQPGTVMGALWRCFEFTVKYTAFWGKTRHPPATTSTPEELTSLVSMAVTLDEEAVGAAHTVLGSAPRRVIQKSDLPPGSFDYEDLMPLGYCHEYALFNMAELSNGIRAMRVQVNQLIRSILLIGMTRRPPMFSTAEHTTLLQHATDTMRAMTDGIVASVPQYLATWMGRARR</sequence>
<feature type="domain" description="Zn(2)-C6 fungal-type" evidence="6">
    <location>
        <begin position="10"/>
        <end position="38"/>
    </location>
</feature>
<dbReference type="InterPro" id="IPR036864">
    <property type="entry name" value="Zn2-C6_fun-type_DNA-bd_sf"/>
</dbReference>
<evidence type="ECO:0000256" key="3">
    <source>
        <dbReference type="ARBA" id="ARBA00023163"/>
    </source>
</evidence>
<evidence type="ECO:0000313" key="8">
    <source>
        <dbReference type="Proteomes" id="UP000038010"/>
    </source>
</evidence>
<dbReference type="CDD" id="cd12148">
    <property type="entry name" value="fungal_TF_MHR"/>
    <property type="match status" value="1"/>
</dbReference>
<evidence type="ECO:0000313" key="7">
    <source>
        <dbReference type="EMBL" id="KPI42122.1"/>
    </source>
</evidence>
<organism evidence="7 8">
    <name type="scientific">Cyphellophora attinorum</name>
    <dbReference type="NCBI Taxonomy" id="1664694"/>
    <lineage>
        <taxon>Eukaryota</taxon>
        <taxon>Fungi</taxon>
        <taxon>Dikarya</taxon>
        <taxon>Ascomycota</taxon>
        <taxon>Pezizomycotina</taxon>
        <taxon>Eurotiomycetes</taxon>
        <taxon>Chaetothyriomycetidae</taxon>
        <taxon>Chaetothyriales</taxon>
        <taxon>Cyphellophoraceae</taxon>
        <taxon>Cyphellophora</taxon>
    </lineage>
</organism>
<comment type="caution">
    <text evidence="7">The sequence shown here is derived from an EMBL/GenBank/DDBJ whole genome shotgun (WGS) entry which is preliminary data.</text>
</comment>
<dbReference type="GO" id="GO:0003677">
    <property type="term" value="F:DNA binding"/>
    <property type="evidence" value="ECO:0007669"/>
    <property type="project" value="UniProtKB-KW"/>
</dbReference>
<dbReference type="SUPFAM" id="SSF57701">
    <property type="entry name" value="Zn2/Cys6 DNA-binding domain"/>
    <property type="match status" value="1"/>
</dbReference>
<dbReference type="EMBL" id="LFJN01000008">
    <property type="protein sequence ID" value="KPI42122.1"/>
    <property type="molecule type" value="Genomic_DNA"/>
</dbReference>
<dbReference type="CDD" id="cd00067">
    <property type="entry name" value="GAL4"/>
    <property type="match status" value="1"/>
</dbReference>
<protein>
    <recommendedName>
        <fullName evidence="6">Zn(2)-C6 fungal-type domain-containing protein</fullName>
    </recommendedName>
</protein>
<dbReference type="GO" id="GO:0000981">
    <property type="term" value="F:DNA-binding transcription factor activity, RNA polymerase II-specific"/>
    <property type="evidence" value="ECO:0007669"/>
    <property type="project" value="InterPro"/>
</dbReference>
<evidence type="ECO:0000256" key="1">
    <source>
        <dbReference type="ARBA" id="ARBA00023015"/>
    </source>
</evidence>
<dbReference type="Pfam" id="PF00172">
    <property type="entry name" value="Zn_clus"/>
    <property type="match status" value="1"/>
</dbReference>
<dbReference type="InterPro" id="IPR001138">
    <property type="entry name" value="Zn2Cys6_DnaBD"/>
</dbReference>
<evidence type="ECO:0000256" key="5">
    <source>
        <dbReference type="SAM" id="MobiDB-lite"/>
    </source>
</evidence>
<feature type="region of interest" description="Disordered" evidence="5">
    <location>
        <begin position="53"/>
        <end position="78"/>
    </location>
</feature>
<dbReference type="PANTHER" id="PTHR38791:SF11">
    <property type="entry name" value="ZN(II)2CYS6 TRANSCRIPTION FACTOR (EUROFUNG)"/>
    <property type="match status" value="1"/>
</dbReference>
<dbReference type="AlphaFoldDB" id="A0A0N1H739"/>
<dbReference type="OrthoDB" id="4113635at2759"/>
<keyword evidence="3" id="KW-0804">Transcription</keyword>
<dbReference type="Proteomes" id="UP000038010">
    <property type="component" value="Unassembled WGS sequence"/>
</dbReference>
<evidence type="ECO:0000256" key="4">
    <source>
        <dbReference type="ARBA" id="ARBA00023242"/>
    </source>
</evidence>
<keyword evidence="8" id="KW-1185">Reference proteome</keyword>
<dbReference type="PROSITE" id="PS50048">
    <property type="entry name" value="ZN2_CY6_FUNGAL_2"/>
    <property type="match status" value="1"/>
</dbReference>
<dbReference type="SMART" id="SM00066">
    <property type="entry name" value="GAL4"/>
    <property type="match status" value="1"/>
</dbReference>
<dbReference type="STRING" id="1664694.A0A0N1H739"/>